<feature type="transmembrane region" description="Helical" evidence="6">
    <location>
        <begin position="16"/>
        <end position="38"/>
    </location>
</feature>
<feature type="transmembrane region" description="Helical" evidence="6">
    <location>
        <begin position="118"/>
        <end position="140"/>
    </location>
</feature>
<gene>
    <name evidence="9" type="ORF">GM51_15100</name>
</gene>
<dbReference type="Gene3D" id="3.30.70.1350">
    <property type="entry name" value="Cation efflux protein, cytoplasmic domain"/>
    <property type="match status" value="1"/>
</dbReference>
<dbReference type="GO" id="GO:0015341">
    <property type="term" value="F:zinc efflux antiporter activity"/>
    <property type="evidence" value="ECO:0007669"/>
    <property type="project" value="TreeGrafter"/>
</dbReference>
<dbReference type="GO" id="GO:0015093">
    <property type="term" value="F:ferrous iron transmembrane transporter activity"/>
    <property type="evidence" value="ECO:0007669"/>
    <property type="project" value="TreeGrafter"/>
</dbReference>
<dbReference type="InterPro" id="IPR050291">
    <property type="entry name" value="CDF_Transporter"/>
</dbReference>
<dbReference type="InterPro" id="IPR027469">
    <property type="entry name" value="Cation_efflux_TMD_sf"/>
</dbReference>
<dbReference type="GO" id="GO:0015086">
    <property type="term" value="F:cadmium ion transmembrane transporter activity"/>
    <property type="evidence" value="ECO:0007669"/>
    <property type="project" value="TreeGrafter"/>
</dbReference>
<dbReference type="PANTHER" id="PTHR43840:SF15">
    <property type="entry name" value="MITOCHONDRIAL METAL TRANSPORTER 1-RELATED"/>
    <property type="match status" value="1"/>
</dbReference>
<accession>A0A094PW05</accession>
<evidence type="ECO:0000256" key="4">
    <source>
        <dbReference type="ARBA" id="ARBA00022989"/>
    </source>
</evidence>
<dbReference type="Pfam" id="PF01545">
    <property type="entry name" value="Cation_efflux"/>
    <property type="match status" value="1"/>
</dbReference>
<evidence type="ECO:0000256" key="1">
    <source>
        <dbReference type="ARBA" id="ARBA00004141"/>
    </source>
</evidence>
<keyword evidence="2" id="KW-0813">Transport</keyword>
<feature type="domain" description="Cation efflux protein transmembrane" evidence="7">
    <location>
        <begin position="18"/>
        <end position="211"/>
    </location>
</feature>
<dbReference type="EMBL" id="JNSL01000117">
    <property type="protein sequence ID" value="KGA15327.1"/>
    <property type="molecule type" value="Genomic_DNA"/>
</dbReference>
<dbReference type="InterPro" id="IPR027470">
    <property type="entry name" value="Cation_efflux_CTD"/>
</dbReference>
<dbReference type="InterPro" id="IPR002524">
    <property type="entry name" value="Cation_efflux"/>
</dbReference>
<feature type="transmembrane region" description="Helical" evidence="6">
    <location>
        <begin position="89"/>
        <end position="106"/>
    </location>
</feature>
<evidence type="ECO:0000259" key="8">
    <source>
        <dbReference type="Pfam" id="PF16916"/>
    </source>
</evidence>
<feature type="transmembrane region" description="Helical" evidence="6">
    <location>
        <begin position="186"/>
        <end position="203"/>
    </location>
</feature>
<evidence type="ECO:0000256" key="6">
    <source>
        <dbReference type="SAM" id="Phobius"/>
    </source>
</evidence>
<dbReference type="Gene3D" id="1.20.1510.10">
    <property type="entry name" value="Cation efflux protein transmembrane domain"/>
    <property type="match status" value="1"/>
</dbReference>
<dbReference type="AlphaFoldDB" id="A0A094PW05"/>
<dbReference type="PANTHER" id="PTHR43840">
    <property type="entry name" value="MITOCHONDRIAL METAL TRANSPORTER 1-RELATED"/>
    <property type="match status" value="1"/>
</dbReference>
<evidence type="ECO:0000256" key="5">
    <source>
        <dbReference type="ARBA" id="ARBA00023136"/>
    </source>
</evidence>
<evidence type="ECO:0000259" key="7">
    <source>
        <dbReference type="Pfam" id="PF01545"/>
    </source>
</evidence>
<evidence type="ECO:0000313" key="9">
    <source>
        <dbReference type="EMBL" id="KGA15327.1"/>
    </source>
</evidence>
<dbReference type="InterPro" id="IPR036837">
    <property type="entry name" value="Cation_efflux_CTD_sf"/>
</dbReference>
<feature type="transmembrane region" description="Helical" evidence="6">
    <location>
        <begin position="161"/>
        <end position="180"/>
    </location>
</feature>
<comment type="caution">
    <text evidence="9">The sequence shown here is derived from an EMBL/GenBank/DDBJ whole genome shotgun (WGS) entry which is preliminary data.</text>
</comment>
<organism evidence="9">
    <name type="scientific">freshwater metagenome</name>
    <dbReference type="NCBI Taxonomy" id="449393"/>
    <lineage>
        <taxon>unclassified sequences</taxon>
        <taxon>metagenomes</taxon>
        <taxon>ecological metagenomes</taxon>
    </lineage>
</organism>
<protein>
    <submittedName>
        <fullName evidence="9">Transporter</fullName>
    </submittedName>
</protein>
<comment type="subcellular location">
    <subcellularLocation>
        <location evidence="1">Membrane</location>
        <topology evidence="1">Multi-pass membrane protein</topology>
    </subcellularLocation>
</comment>
<proteinExistence type="predicted"/>
<dbReference type="SUPFAM" id="SSF161111">
    <property type="entry name" value="Cation efflux protein transmembrane domain-like"/>
    <property type="match status" value="1"/>
</dbReference>
<keyword evidence="5 6" id="KW-0472">Membrane</keyword>
<dbReference type="SUPFAM" id="SSF160240">
    <property type="entry name" value="Cation efflux protein cytoplasmic domain-like"/>
    <property type="match status" value="1"/>
</dbReference>
<dbReference type="Pfam" id="PF16916">
    <property type="entry name" value="ZT_dimer"/>
    <property type="match status" value="1"/>
</dbReference>
<dbReference type="GO" id="GO:0006882">
    <property type="term" value="P:intracellular zinc ion homeostasis"/>
    <property type="evidence" value="ECO:0007669"/>
    <property type="project" value="TreeGrafter"/>
</dbReference>
<dbReference type="GO" id="GO:0005886">
    <property type="term" value="C:plasma membrane"/>
    <property type="evidence" value="ECO:0007669"/>
    <property type="project" value="TreeGrafter"/>
</dbReference>
<name>A0A094PW05_9ZZZZ</name>
<keyword evidence="3 6" id="KW-0812">Transmembrane</keyword>
<dbReference type="NCBIfam" id="TIGR01297">
    <property type="entry name" value="CDF"/>
    <property type="match status" value="1"/>
</dbReference>
<sequence>MSINQNSDLRVNLQKFAWLSIVVSVVVFGMKIAAWSVTGSVGLLSDALESTVNIVAAVVALFAIRAAMKPADAVHHFGRGKAEYFSAQIEGFMILFAALIIVYTAIERIINPRELESIGWGLTISTVAAVVNGGTAMILLRTGKQHRSPALVADGKHLLTDVWTSVGVIVGVGLVVLTGWQRLDGVVALAVGLNIVVTGVRLLRASTAGLMDKALPDEDHLKIVEVLQRHESANVKFHALQTREAGRERFVSMHVLVPGDWTIQKGHDLSEVIEAEIKALLEHTTVSTHVEPLEDERSWADEPEGQHRWI</sequence>
<evidence type="ECO:0000256" key="2">
    <source>
        <dbReference type="ARBA" id="ARBA00022448"/>
    </source>
</evidence>
<keyword evidence="4 6" id="KW-1133">Transmembrane helix</keyword>
<reference evidence="9" key="1">
    <citation type="submission" date="2014-06" db="EMBL/GenBank/DDBJ databases">
        <title>Key roles for freshwater Actinobacteria revealed by deep metagenomic sequencing.</title>
        <authorList>
            <person name="Ghai R."/>
            <person name="Mizuno C.M."/>
            <person name="Picazo A."/>
            <person name="Camacho A."/>
            <person name="Rodriguez-Valera F."/>
        </authorList>
    </citation>
    <scope>NUCLEOTIDE SEQUENCE</scope>
</reference>
<evidence type="ECO:0000256" key="3">
    <source>
        <dbReference type="ARBA" id="ARBA00022692"/>
    </source>
</evidence>
<feature type="transmembrane region" description="Helical" evidence="6">
    <location>
        <begin position="50"/>
        <end position="68"/>
    </location>
</feature>
<dbReference type="InterPro" id="IPR058533">
    <property type="entry name" value="Cation_efflux_TM"/>
</dbReference>
<feature type="domain" description="Cation efflux protein cytoplasmic" evidence="8">
    <location>
        <begin position="215"/>
        <end position="292"/>
    </location>
</feature>